<sequence>MDEFYNYIAAKTALNSLTEQRNANNISKFYQLCNWDDAMVSKCKALTTASTRRTICAIPNKGTGEPEEAVFALQGILTEVDLPPLKIRPRQHVTLTGLGQEAFDKAVGNLYGIHTMLARQVPPGALESWKPSEYQGYSALDIQNRYFTPRKFANGQPKFPFDKLSDDNHHLEDSTTPELYHTYDNHVDYYGAAEAGAPAIAPSSFRPGDIVEVCLSAVMAPVSADKYKMLVVLRSLAAVDTSHTMSADTNRELANARSIPLSANKVLKRRRAYSATGRDSGSSTVGTEAASKKGKTIEGTTVQHQRNTPEGTPMDAVE</sequence>
<name>A0ACB7ZW36_9AGAM</name>
<gene>
    <name evidence="1" type="ORF">BJ138DRAFT_1118724</name>
</gene>
<proteinExistence type="predicted"/>
<accession>A0ACB7ZW36</accession>
<evidence type="ECO:0000313" key="1">
    <source>
        <dbReference type="EMBL" id="KAH7905161.1"/>
    </source>
</evidence>
<comment type="caution">
    <text evidence="1">The sequence shown here is derived from an EMBL/GenBank/DDBJ whole genome shotgun (WGS) entry which is preliminary data.</text>
</comment>
<dbReference type="Proteomes" id="UP000790377">
    <property type="component" value="Unassembled WGS sequence"/>
</dbReference>
<organism evidence="1 2">
    <name type="scientific">Hygrophoropsis aurantiaca</name>
    <dbReference type="NCBI Taxonomy" id="72124"/>
    <lineage>
        <taxon>Eukaryota</taxon>
        <taxon>Fungi</taxon>
        <taxon>Dikarya</taxon>
        <taxon>Basidiomycota</taxon>
        <taxon>Agaricomycotina</taxon>
        <taxon>Agaricomycetes</taxon>
        <taxon>Agaricomycetidae</taxon>
        <taxon>Boletales</taxon>
        <taxon>Coniophorineae</taxon>
        <taxon>Hygrophoropsidaceae</taxon>
        <taxon>Hygrophoropsis</taxon>
    </lineage>
</organism>
<dbReference type="EMBL" id="MU268257">
    <property type="protein sequence ID" value="KAH7905161.1"/>
    <property type="molecule type" value="Genomic_DNA"/>
</dbReference>
<keyword evidence="2" id="KW-1185">Reference proteome</keyword>
<reference evidence="1" key="1">
    <citation type="journal article" date="2021" name="New Phytol.">
        <title>Evolutionary innovations through gain and loss of genes in the ectomycorrhizal Boletales.</title>
        <authorList>
            <person name="Wu G."/>
            <person name="Miyauchi S."/>
            <person name="Morin E."/>
            <person name="Kuo A."/>
            <person name="Drula E."/>
            <person name="Varga T."/>
            <person name="Kohler A."/>
            <person name="Feng B."/>
            <person name="Cao Y."/>
            <person name="Lipzen A."/>
            <person name="Daum C."/>
            <person name="Hundley H."/>
            <person name="Pangilinan J."/>
            <person name="Johnson J."/>
            <person name="Barry K."/>
            <person name="LaButti K."/>
            <person name="Ng V."/>
            <person name="Ahrendt S."/>
            <person name="Min B."/>
            <person name="Choi I.G."/>
            <person name="Park H."/>
            <person name="Plett J.M."/>
            <person name="Magnuson J."/>
            <person name="Spatafora J.W."/>
            <person name="Nagy L.G."/>
            <person name="Henrissat B."/>
            <person name="Grigoriev I.V."/>
            <person name="Yang Z.L."/>
            <person name="Xu J."/>
            <person name="Martin F.M."/>
        </authorList>
    </citation>
    <scope>NUCLEOTIDE SEQUENCE</scope>
    <source>
        <strain evidence="1">ATCC 28755</strain>
    </source>
</reference>
<evidence type="ECO:0000313" key="2">
    <source>
        <dbReference type="Proteomes" id="UP000790377"/>
    </source>
</evidence>
<protein>
    <submittedName>
        <fullName evidence="1">Uncharacterized protein</fullName>
    </submittedName>
</protein>